<accession>A0A6N9NPF0</accession>
<proteinExistence type="predicted"/>
<keyword evidence="1" id="KW-0732">Signal</keyword>
<evidence type="ECO:0000256" key="1">
    <source>
        <dbReference type="SAM" id="SignalP"/>
    </source>
</evidence>
<feature type="chain" id="PRO_5026957903" description="Type 1 periplasmic binding fold superfamily protein" evidence="1">
    <location>
        <begin position="22"/>
        <end position="192"/>
    </location>
</feature>
<dbReference type="PROSITE" id="PS51257">
    <property type="entry name" value="PROKAR_LIPOPROTEIN"/>
    <property type="match status" value="1"/>
</dbReference>
<dbReference type="EMBL" id="WWNE01000012">
    <property type="protein sequence ID" value="NBG66997.1"/>
    <property type="molecule type" value="Genomic_DNA"/>
</dbReference>
<name>A0A6N9NPF0_9FLAO</name>
<feature type="signal peptide" evidence="1">
    <location>
        <begin position="1"/>
        <end position="21"/>
    </location>
</feature>
<protein>
    <recommendedName>
        <fullName evidence="4">Type 1 periplasmic binding fold superfamily protein</fullName>
    </recommendedName>
</protein>
<dbReference type="RefSeq" id="WP_160633948.1">
    <property type="nucleotide sequence ID" value="NZ_WWNE01000012.1"/>
</dbReference>
<organism evidence="2 3">
    <name type="scientific">Acidiluteibacter ferrifornacis</name>
    <dbReference type="NCBI Taxonomy" id="2692424"/>
    <lineage>
        <taxon>Bacteria</taxon>
        <taxon>Pseudomonadati</taxon>
        <taxon>Bacteroidota</taxon>
        <taxon>Flavobacteriia</taxon>
        <taxon>Flavobacteriales</taxon>
        <taxon>Cryomorphaceae</taxon>
        <taxon>Acidiluteibacter</taxon>
    </lineage>
</organism>
<reference evidence="2 3" key="1">
    <citation type="submission" date="2019-12" db="EMBL/GenBank/DDBJ databases">
        <authorList>
            <person name="Zhao J."/>
        </authorList>
    </citation>
    <scope>NUCLEOTIDE SEQUENCE [LARGE SCALE GENOMIC DNA]</scope>
    <source>
        <strain evidence="2 3">S-15</strain>
    </source>
</reference>
<gene>
    <name evidence="2" type="ORF">GQN54_12785</name>
</gene>
<evidence type="ECO:0000313" key="3">
    <source>
        <dbReference type="Proteomes" id="UP000470771"/>
    </source>
</evidence>
<dbReference type="Proteomes" id="UP000470771">
    <property type="component" value="Unassembled WGS sequence"/>
</dbReference>
<comment type="caution">
    <text evidence="2">The sequence shown here is derived from an EMBL/GenBank/DDBJ whole genome shotgun (WGS) entry which is preliminary data.</text>
</comment>
<evidence type="ECO:0008006" key="4">
    <source>
        <dbReference type="Google" id="ProtNLM"/>
    </source>
</evidence>
<dbReference type="AlphaFoldDB" id="A0A6N9NPF0"/>
<evidence type="ECO:0000313" key="2">
    <source>
        <dbReference type="EMBL" id="NBG66997.1"/>
    </source>
</evidence>
<sequence>MKSIYKKISLPIILSLLIATAIIGCKKDDDDQPRLVENEEELITSVFVNYKDSSTSINEVAKFRDPDGEGGNDPIQFDTIRLTKGKTYEVSVEFLDESNPLDIEDITEEVREEGAEHFICFEVDVNSGVTITKTDSDGQYPIGLTSEWMTDLTAMPFNGTLKLILKHQPDVKDGTCAPGDTDVEINFPLIIN</sequence>
<keyword evidence="3" id="KW-1185">Reference proteome</keyword>